<organism evidence="5 6">
    <name type="scientific">Dactylosporangium vinaceum</name>
    <dbReference type="NCBI Taxonomy" id="53362"/>
    <lineage>
        <taxon>Bacteria</taxon>
        <taxon>Bacillati</taxon>
        <taxon>Actinomycetota</taxon>
        <taxon>Actinomycetes</taxon>
        <taxon>Micromonosporales</taxon>
        <taxon>Micromonosporaceae</taxon>
        <taxon>Dactylosporangium</taxon>
    </lineage>
</organism>
<feature type="domain" description="ABC transporter" evidence="4">
    <location>
        <begin position="14"/>
        <end position="236"/>
    </location>
</feature>
<dbReference type="Proteomes" id="UP001589608">
    <property type="component" value="Unassembled WGS sequence"/>
</dbReference>
<accession>A0ABV5MRL6</accession>
<dbReference type="CDD" id="cd03230">
    <property type="entry name" value="ABC_DR_subfamily_A"/>
    <property type="match status" value="1"/>
</dbReference>
<evidence type="ECO:0000256" key="1">
    <source>
        <dbReference type="ARBA" id="ARBA00022448"/>
    </source>
</evidence>
<sequence length="292" mass="30009">MSPDPALGLPAPALIADGVTVAYGDRRALDDCSFAVPAGSVTALVGRNGAGKTTLLRAAAGLLRPDRGTVTVLGGPPGDRALPRIGFLAQDSPLYRQLSVAETLRLGARLNPGWAADHAWELARAAGLPLQERVGRLAPGVRARLALIMALGKRPDLLLLDEPLAALDPVARAESVRALMGAAAGGTTVVLSTHAVADLAGVCDHVVVLDRGRVRAAVEVDAALAGHRLVNGAEADLPALDGADVIELRRAGDGFTALVRVAEPVPAGTLAWHTPNLEELVLGYLRGRDGAA</sequence>
<dbReference type="PANTHER" id="PTHR42939">
    <property type="entry name" value="ABC TRANSPORTER ATP-BINDING PROTEIN ALBC-RELATED"/>
    <property type="match status" value="1"/>
</dbReference>
<dbReference type="GO" id="GO:0005524">
    <property type="term" value="F:ATP binding"/>
    <property type="evidence" value="ECO:0007669"/>
    <property type="project" value="UniProtKB-KW"/>
</dbReference>
<proteinExistence type="predicted"/>
<dbReference type="EMBL" id="JBHMCA010000090">
    <property type="protein sequence ID" value="MFB9451498.1"/>
    <property type="molecule type" value="Genomic_DNA"/>
</dbReference>
<dbReference type="RefSeq" id="WP_246656357.1">
    <property type="nucleotide sequence ID" value="NZ_CP061913.1"/>
</dbReference>
<protein>
    <submittedName>
        <fullName evidence="5">ATP-binding cassette domain-containing protein</fullName>
    </submittedName>
</protein>
<evidence type="ECO:0000313" key="6">
    <source>
        <dbReference type="Proteomes" id="UP001589608"/>
    </source>
</evidence>
<dbReference type="SMART" id="SM00382">
    <property type="entry name" value="AAA"/>
    <property type="match status" value="1"/>
</dbReference>
<evidence type="ECO:0000256" key="3">
    <source>
        <dbReference type="ARBA" id="ARBA00022840"/>
    </source>
</evidence>
<reference evidence="5 6" key="1">
    <citation type="submission" date="2024-09" db="EMBL/GenBank/DDBJ databases">
        <authorList>
            <person name="Sun Q."/>
            <person name="Mori K."/>
        </authorList>
    </citation>
    <scope>NUCLEOTIDE SEQUENCE [LARGE SCALE GENOMIC DNA]</scope>
    <source>
        <strain evidence="5 6">JCM 3307</strain>
    </source>
</reference>
<dbReference type="Pfam" id="PF00005">
    <property type="entry name" value="ABC_tran"/>
    <property type="match status" value="1"/>
</dbReference>
<evidence type="ECO:0000313" key="5">
    <source>
        <dbReference type="EMBL" id="MFB9451498.1"/>
    </source>
</evidence>
<dbReference type="PROSITE" id="PS50893">
    <property type="entry name" value="ABC_TRANSPORTER_2"/>
    <property type="match status" value="1"/>
</dbReference>
<dbReference type="PANTHER" id="PTHR42939:SF1">
    <property type="entry name" value="ABC TRANSPORTER ATP-BINDING PROTEIN ALBC-RELATED"/>
    <property type="match status" value="1"/>
</dbReference>
<keyword evidence="3 5" id="KW-0067">ATP-binding</keyword>
<dbReference type="Gene3D" id="3.40.50.300">
    <property type="entry name" value="P-loop containing nucleotide triphosphate hydrolases"/>
    <property type="match status" value="1"/>
</dbReference>
<dbReference type="InterPro" id="IPR003593">
    <property type="entry name" value="AAA+_ATPase"/>
</dbReference>
<dbReference type="InterPro" id="IPR027417">
    <property type="entry name" value="P-loop_NTPase"/>
</dbReference>
<dbReference type="SUPFAM" id="SSF52540">
    <property type="entry name" value="P-loop containing nucleoside triphosphate hydrolases"/>
    <property type="match status" value="1"/>
</dbReference>
<dbReference type="InterPro" id="IPR003439">
    <property type="entry name" value="ABC_transporter-like_ATP-bd"/>
</dbReference>
<evidence type="ECO:0000259" key="4">
    <source>
        <dbReference type="PROSITE" id="PS50893"/>
    </source>
</evidence>
<comment type="caution">
    <text evidence="5">The sequence shown here is derived from an EMBL/GenBank/DDBJ whole genome shotgun (WGS) entry which is preliminary data.</text>
</comment>
<dbReference type="InterPro" id="IPR051782">
    <property type="entry name" value="ABC_Transporter_VariousFunc"/>
</dbReference>
<keyword evidence="6" id="KW-1185">Reference proteome</keyword>
<gene>
    <name evidence="5" type="ORF">ACFFTR_51260</name>
</gene>
<keyword evidence="1" id="KW-0813">Transport</keyword>
<evidence type="ECO:0000256" key="2">
    <source>
        <dbReference type="ARBA" id="ARBA00022741"/>
    </source>
</evidence>
<name>A0ABV5MRL6_9ACTN</name>
<keyword evidence="2" id="KW-0547">Nucleotide-binding</keyword>